<gene>
    <name evidence="12" type="ORF">GBAR_LOCUS28634</name>
</gene>
<protein>
    <submittedName>
        <fullName evidence="12">Transcription factor Dp-2</fullName>
    </submittedName>
</protein>
<evidence type="ECO:0000256" key="5">
    <source>
        <dbReference type="ARBA" id="ARBA00023163"/>
    </source>
</evidence>
<dbReference type="GO" id="GO:0005634">
    <property type="term" value="C:nucleus"/>
    <property type="evidence" value="ECO:0007669"/>
    <property type="project" value="UniProtKB-SubCell"/>
</dbReference>
<evidence type="ECO:0000313" key="12">
    <source>
        <dbReference type="EMBL" id="CAI8052337.1"/>
    </source>
</evidence>
<evidence type="ECO:0000256" key="7">
    <source>
        <dbReference type="RuleBase" id="RU003796"/>
    </source>
</evidence>
<comment type="similarity">
    <text evidence="2 7">Belongs to the E2F/DP family.</text>
</comment>
<dbReference type="Gene3D" id="1.20.140.80">
    <property type="entry name" value="Transcription factor DP"/>
    <property type="match status" value="1"/>
</dbReference>
<name>A0AA35TQV4_GEOBA</name>
<feature type="region of interest" description="Disordered" evidence="9">
    <location>
        <begin position="52"/>
        <end position="123"/>
    </location>
</feature>
<dbReference type="CDD" id="cd14458">
    <property type="entry name" value="DP_DD"/>
    <property type="match status" value="1"/>
</dbReference>
<dbReference type="FunFam" id="1.10.10.10:FF:000047">
    <property type="entry name" value="Transcription factor"/>
    <property type="match status" value="1"/>
</dbReference>
<feature type="compositionally biased region" description="Polar residues" evidence="9">
    <location>
        <begin position="556"/>
        <end position="565"/>
    </location>
</feature>
<comment type="caution">
    <text evidence="12">The sequence shown here is derived from an EMBL/GenBank/DDBJ whole genome shotgun (WGS) entry which is preliminary data.</text>
</comment>
<accession>A0AA35TQV4</accession>
<keyword evidence="8" id="KW-0175">Coiled coil</keyword>
<dbReference type="GO" id="GO:0000981">
    <property type="term" value="F:DNA-binding transcription factor activity, RNA polymerase II-specific"/>
    <property type="evidence" value="ECO:0007669"/>
    <property type="project" value="TreeGrafter"/>
</dbReference>
<feature type="compositionally biased region" description="Low complexity" evidence="9">
    <location>
        <begin position="64"/>
        <end position="83"/>
    </location>
</feature>
<reference evidence="12" key="1">
    <citation type="submission" date="2023-03" db="EMBL/GenBank/DDBJ databases">
        <authorList>
            <person name="Steffen K."/>
            <person name="Cardenas P."/>
        </authorList>
    </citation>
    <scope>NUCLEOTIDE SEQUENCE</scope>
</reference>
<dbReference type="AlphaFoldDB" id="A0AA35TQV4"/>
<dbReference type="InterPro" id="IPR015648">
    <property type="entry name" value="Transcrpt_fac_DP"/>
</dbReference>
<evidence type="ECO:0000256" key="8">
    <source>
        <dbReference type="SAM" id="Coils"/>
    </source>
</evidence>
<dbReference type="SUPFAM" id="SSF144074">
    <property type="entry name" value="E2F-DP heterodimerization region"/>
    <property type="match status" value="1"/>
</dbReference>
<evidence type="ECO:0000259" key="10">
    <source>
        <dbReference type="SMART" id="SM01138"/>
    </source>
</evidence>
<dbReference type="FunFam" id="1.20.140.80:FF:000001">
    <property type="entry name" value="Transcription factor"/>
    <property type="match status" value="1"/>
</dbReference>
<keyword evidence="13" id="KW-1185">Reference proteome</keyword>
<dbReference type="InterPro" id="IPR037241">
    <property type="entry name" value="E2F-DP_heterodim"/>
</dbReference>
<evidence type="ECO:0000256" key="9">
    <source>
        <dbReference type="SAM" id="MobiDB-lite"/>
    </source>
</evidence>
<feature type="coiled-coil region" evidence="8">
    <location>
        <begin position="206"/>
        <end position="233"/>
    </location>
</feature>
<keyword evidence="4 7" id="KW-0238">DNA-binding</keyword>
<dbReference type="SMART" id="SM01138">
    <property type="entry name" value="DP"/>
    <property type="match status" value="1"/>
</dbReference>
<feature type="domain" description="Transcription factor DP C-terminal" evidence="10">
    <location>
        <begin position="204"/>
        <end position="345"/>
    </location>
</feature>
<evidence type="ECO:0000256" key="4">
    <source>
        <dbReference type="ARBA" id="ARBA00023125"/>
    </source>
</evidence>
<dbReference type="GO" id="GO:0051726">
    <property type="term" value="P:regulation of cell cycle"/>
    <property type="evidence" value="ECO:0007669"/>
    <property type="project" value="InterPro"/>
</dbReference>
<dbReference type="Gene3D" id="1.10.10.10">
    <property type="entry name" value="Winged helix-like DNA-binding domain superfamily/Winged helix DNA-binding domain"/>
    <property type="match status" value="1"/>
</dbReference>
<keyword evidence="6 7" id="KW-0539">Nucleus</keyword>
<comment type="subcellular location">
    <subcellularLocation>
        <location evidence="1 7">Nucleus</location>
    </subcellularLocation>
</comment>
<feature type="compositionally biased region" description="Polar residues" evidence="9">
    <location>
        <begin position="52"/>
        <end position="63"/>
    </location>
</feature>
<feature type="region of interest" description="Disordered" evidence="9">
    <location>
        <begin position="544"/>
        <end position="565"/>
    </location>
</feature>
<dbReference type="InterPro" id="IPR014889">
    <property type="entry name" value="Transc_factor_DP_C"/>
</dbReference>
<evidence type="ECO:0000256" key="3">
    <source>
        <dbReference type="ARBA" id="ARBA00023015"/>
    </source>
</evidence>
<proteinExistence type="inferred from homology"/>
<evidence type="ECO:0000256" key="1">
    <source>
        <dbReference type="ARBA" id="ARBA00004123"/>
    </source>
</evidence>
<keyword evidence="5 7" id="KW-0804">Transcription</keyword>
<dbReference type="InterPro" id="IPR036388">
    <property type="entry name" value="WH-like_DNA-bd_sf"/>
</dbReference>
<evidence type="ECO:0000313" key="13">
    <source>
        <dbReference type="Proteomes" id="UP001174909"/>
    </source>
</evidence>
<evidence type="ECO:0000256" key="2">
    <source>
        <dbReference type="ARBA" id="ARBA00010940"/>
    </source>
</evidence>
<dbReference type="GO" id="GO:0005667">
    <property type="term" value="C:transcription regulator complex"/>
    <property type="evidence" value="ECO:0007669"/>
    <property type="project" value="InterPro"/>
</dbReference>
<sequence length="565" mass="60434">MMSGASNQVSTSTAVPPNLLQTEQLNSELKNLVGILTGKGAINLEQLLSGSHTSRPQLKPSTQSISTVAPSHSSSPSYTTSLATRKRGRTFDFEADSSKRRRGAQSYSSRQSGEKQHNKGLRHFSQRVCEKVREKGATTYNEVADELVKELTESEKRSPSSEPIDHKNIRRRVYDALNVLMAMNIISKEKKEIRWLGLPTNSAQECQHIEAELEEIEERIQAKQREVEDLLIQILSFKNLMKRNRERVANLGAPSQNSAISLPFLVVNTGKKTTIDCSISSDKSEYVFNFDNAFELHNDIDVLKKMGLDCGLHSGQWTADDLNVAKSMLPKGFESTVDDIAKGKKVIASSSCPNTPSSISNSVHLTSTPTNAAVFDSPSPLSPLLHSQASPLALAAAFNQLKAAVAASPIGVANSPGQNARSSLINLASPQAVTALVNEALKGAKSGQMVSSLQPTASLCANQLGVQTTPMSPLVKSMGPVSPVHGSASPGVSIPNGSPHSAKSPAPKIVTVSKFPSVMTIPNDHITSLLQSLEQSPLKVVIPCDTNGHTSDVDPATQSPSNGVA</sequence>
<dbReference type="Pfam" id="PF08781">
    <property type="entry name" value="DP"/>
    <property type="match status" value="1"/>
</dbReference>
<dbReference type="EMBL" id="CASHTH010004003">
    <property type="protein sequence ID" value="CAI8052337.1"/>
    <property type="molecule type" value="Genomic_DNA"/>
</dbReference>
<dbReference type="PANTHER" id="PTHR12548">
    <property type="entry name" value="TRANSCRIPTION FACTOR DP"/>
    <property type="match status" value="1"/>
</dbReference>
<organism evidence="12 13">
    <name type="scientific">Geodia barretti</name>
    <name type="common">Barrett's horny sponge</name>
    <dbReference type="NCBI Taxonomy" id="519541"/>
    <lineage>
        <taxon>Eukaryota</taxon>
        <taxon>Metazoa</taxon>
        <taxon>Porifera</taxon>
        <taxon>Demospongiae</taxon>
        <taxon>Heteroscleromorpha</taxon>
        <taxon>Tetractinellida</taxon>
        <taxon>Astrophorina</taxon>
        <taxon>Geodiidae</taxon>
        <taxon>Geodia</taxon>
    </lineage>
</organism>
<evidence type="ECO:0000256" key="6">
    <source>
        <dbReference type="ARBA" id="ARBA00023242"/>
    </source>
</evidence>
<keyword evidence="3 7" id="KW-0805">Transcription regulation</keyword>
<dbReference type="InterPro" id="IPR036390">
    <property type="entry name" value="WH_DNA-bd_sf"/>
</dbReference>
<dbReference type="InterPro" id="IPR038168">
    <property type="entry name" value="TF_DP_C_sf"/>
</dbReference>
<dbReference type="GO" id="GO:0000977">
    <property type="term" value="F:RNA polymerase II transcription regulatory region sequence-specific DNA binding"/>
    <property type="evidence" value="ECO:0007669"/>
    <property type="project" value="TreeGrafter"/>
</dbReference>
<feature type="domain" description="E2F/DP family winged-helix DNA-binding" evidence="11">
    <location>
        <begin position="116"/>
        <end position="197"/>
    </location>
</feature>
<dbReference type="InterPro" id="IPR003316">
    <property type="entry name" value="E2F_WHTH_DNA-bd_dom"/>
</dbReference>
<dbReference type="Pfam" id="PF02319">
    <property type="entry name" value="WHD_E2F_TDP"/>
    <property type="match status" value="1"/>
</dbReference>
<dbReference type="SMART" id="SM01372">
    <property type="entry name" value="E2F_TDP"/>
    <property type="match status" value="1"/>
</dbReference>
<evidence type="ECO:0000259" key="11">
    <source>
        <dbReference type="SMART" id="SM01372"/>
    </source>
</evidence>
<dbReference type="PANTHER" id="PTHR12548:SF9">
    <property type="entry name" value="TRANSCRIPTION FACTOR DP"/>
    <property type="match status" value="1"/>
</dbReference>
<dbReference type="SUPFAM" id="SSF46785">
    <property type="entry name" value="Winged helix' DNA-binding domain"/>
    <property type="match status" value="1"/>
</dbReference>
<dbReference type="Proteomes" id="UP001174909">
    <property type="component" value="Unassembled WGS sequence"/>
</dbReference>
<feature type="compositionally biased region" description="Basic and acidic residues" evidence="9">
    <location>
        <begin position="89"/>
        <end position="98"/>
    </location>
</feature>